<proteinExistence type="predicted"/>
<sequence>MEILIAEDLTTDQAHLTAQVYMIFLVDLAHMKVHRGSGHGVYGGGESYSYRTYSRTSEGMSPGYKWGIGTVVIFIVLGRIVVIIDCCYWKHYSTVPTEDKQ</sequence>
<accession>A0A7R8GZX5</accession>
<dbReference type="AlphaFoldDB" id="A0A7R8GZX5"/>
<evidence type="ECO:0000313" key="2">
    <source>
        <dbReference type="Proteomes" id="UP000675881"/>
    </source>
</evidence>
<evidence type="ECO:0000313" key="1">
    <source>
        <dbReference type="EMBL" id="CAF2773293.1"/>
    </source>
</evidence>
<keyword evidence="2" id="KW-1185">Reference proteome</keyword>
<dbReference type="EMBL" id="HG994580">
    <property type="protein sequence ID" value="CAF2773293.1"/>
    <property type="molecule type" value="Genomic_DNA"/>
</dbReference>
<name>A0A7R8GZX5_LEPSM</name>
<protein>
    <submittedName>
        <fullName evidence="1">(salmon louse) hypothetical protein</fullName>
    </submittedName>
</protein>
<gene>
    <name evidence="1" type="ORF">LSAA_2114</name>
</gene>
<organism evidence="1 2">
    <name type="scientific">Lepeophtheirus salmonis</name>
    <name type="common">Salmon louse</name>
    <name type="synonym">Caligus salmonis</name>
    <dbReference type="NCBI Taxonomy" id="72036"/>
    <lineage>
        <taxon>Eukaryota</taxon>
        <taxon>Metazoa</taxon>
        <taxon>Ecdysozoa</taxon>
        <taxon>Arthropoda</taxon>
        <taxon>Crustacea</taxon>
        <taxon>Multicrustacea</taxon>
        <taxon>Hexanauplia</taxon>
        <taxon>Copepoda</taxon>
        <taxon>Siphonostomatoida</taxon>
        <taxon>Caligidae</taxon>
        <taxon>Lepeophtheirus</taxon>
    </lineage>
</organism>
<dbReference type="Proteomes" id="UP000675881">
    <property type="component" value="Chromosome 1"/>
</dbReference>
<reference evidence="1" key="1">
    <citation type="submission" date="2021-02" db="EMBL/GenBank/DDBJ databases">
        <authorList>
            <person name="Bekaert M."/>
        </authorList>
    </citation>
    <scope>NUCLEOTIDE SEQUENCE</scope>
    <source>
        <strain evidence="1">IoA-00</strain>
    </source>
</reference>